<keyword evidence="1" id="KW-0812">Transmembrane</keyword>
<evidence type="ECO:0000313" key="2">
    <source>
        <dbReference type="EMBL" id="CAJ1385246.1"/>
    </source>
</evidence>
<feature type="transmembrane region" description="Helical" evidence="1">
    <location>
        <begin position="49"/>
        <end position="69"/>
    </location>
</feature>
<proteinExistence type="predicted"/>
<dbReference type="EMBL" id="CAUJNA010001213">
    <property type="protein sequence ID" value="CAJ1385246.1"/>
    <property type="molecule type" value="Genomic_DNA"/>
</dbReference>
<dbReference type="Proteomes" id="UP001178507">
    <property type="component" value="Unassembled WGS sequence"/>
</dbReference>
<accession>A0AA36MZD4</accession>
<keyword evidence="1" id="KW-1133">Transmembrane helix</keyword>
<feature type="transmembrane region" description="Helical" evidence="1">
    <location>
        <begin position="176"/>
        <end position="198"/>
    </location>
</feature>
<protein>
    <submittedName>
        <fullName evidence="2">Uncharacterized protein</fullName>
    </submittedName>
</protein>
<keyword evidence="1" id="KW-0472">Membrane</keyword>
<feature type="transmembrane region" description="Helical" evidence="1">
    <location>
        <begin position="132"/>
        <end position="156"/>
    </location>
</feature>
<name>A0AA36MZD4_9DINO</name>
<evidence type="ECO:0000256" key="1">
    <source>
        <dbReference type="SAM" id="Phobius"/>
    </source>
</evidence>
<evidence type="ECO:0000313" key="3">
    <source>
        <dbReference type="Proteomes" id="UP001178507"/>
    </source>
</evidence>
<gene>
    <name evidence="2" type="ORF">EVOR1521_LOCUS11888</name>
</gene>
<organism evidence="2 3">
    <name type="scientific">Effrenium voratum</name>
    <dbReference type="NCBI Taxonomy" id="2562239"/>
    <lineage>
        <taxon>Eukaryota</taxon>
        <taxon>Sar</taxon>
        <taxon>Alveolata</taxon>
        <taxon>Dinophyceae</taxon>
        <taxon>Suessiales</taxon>
        <taxon>Symbiodiniaceae</taxon>
        <taxon>Effrenium</taxon>
    </lineage>
</organism>
<sequence>MCGGPLALRQLRRGGLRPLRVASALPKLRQRLPPDRGWAVRGIWKDRKAYAAVGLVLCFLVLWLCLDLLSAHCRETTNVTSLKAGYMSRWRAKLRNNYVHGRPQYPLCSRLHRHSEGAAPIGGPGQVLCMNWFSLVGALGLWLSALALALAPPWHAKLLDPSMAYMCKLPDVHVPFHTHWAAASYLGAALMTAAFLVWQSVHWTRMTHDTSGDICLHYYCVEAMGFPPEATNKLELLEYFRSQMRMLGLPSDGIQYLSIGYKFRNAARIEEALEAHLEEEEAKDPMRCPMLAA</sequence>
<comment type="caution">
    <text evidence="2">The sequence shown here is derived from an EMBL/GenBank/DDBJ whole genome shotgun (WGS) entry which is preliminary data.</text>
</comment>
<dbReference type="AlphaFoldDB" id="A0AA36MZD4"/>
<reference evidence="2" key="1">
    <citation type="submission" date="2023-08" db="EMBL/GenBank/DDBJ databases">
        <authorList>
            <person name="Chen Y."/>
            <person name="Shah S."/>
            <person name="Dougan E. K."/>
            <person name="Thang M."/>
            <person name="Chan C."/>
        </authorList>
    </citation>
    <scope>NUCLEOTIDE SEQUENCE</scope>
</reference>
<keyword evidence="3" id="KW-1185">Reference proteome</keyword>